<organism evidence="2 3">
    <name type="scientific">Niastella yeongjuensis</name>
    <dbReference type="NCBI Taxonomy" id="354355"/>
    <lineage>
        <taxon>Bacteria</taxon>
        <taxon>Pseudomonadati</taxon>
        <taxon>Bacteroidota</taxon>
        <taxon>Chitinophagia</taxon>
        <taxon>Chitinophagales</taxon>
        <taxon>Chitinophagaceae</taxon>
        <taxon>Niastella</taxon>
    </lineage>
</organism>
<feature type="transmembrane region" description="Helical" evidence="1">
    <location>
        <begin position="74"/>
        <end position="92"/>
    </location>
</feature>
<dbReference type="OrthoDB" id="1467814at2"/>
<evidence type="ECO:0000313" key="3">
    <source>
        <dbReference type="Proteomes" id="UP000192610"/>
    </source>
</evidence>
<accession>A0A1V9EIZ2</accession>
<keyword evidence="1" id="KW-1133">Transmembrane helix</keyword>
<dbReference type="RefSeq" id="WP_081202030.1">
    <property type="nucleotide sequence ID" value="NZ_FOCZ01000009.1"/>
</dbReference>
<dbReference type="EMBL" id="LVXG01000025">
    <property type="protein sequence ID" value="OQP46128.1"/>
    <property type="molecule type" value="Genomic_DNA"/>
</dbReference>
<comment type="caution">
    <text evidence="2">The sequence shown here is derived from an EMBL/GenBank/DDBJ whole genome shotgun (WGS) entry which is preliminary data.</text>
</comment>
<protein>
    <submittedName>
        <fullName evidence="2">Uncharacterized protein</fullName>
    </submittedName>
</protein>
<keyword evidence="1" id="KW-0472">Membrane</keyword>
<dbReference type="Proteomes" id="UP000192610">
    <property type="component" value="Unassembled WGS sequence"/>
</dbReference>
<evidence type="ECO:0000313" key="2">
    <source>
        <dbReference type="EMBL" id="OQP46128.1"/>
    </source>
</evidence>
<evidence type="ECO:0000256" key="1">
    <source>
        <dbReference type="SAM" id="Phobius"/>
    </source>
</evidence>
<dbReference type="STRING" id="354355.SAMN05660816_04607"/>
<reference evidence="3" key="1">
    <citation type="submission" date="2016-04" db="EMBL/GenBank/DDBJ databases">
        <authorList>
            <person name="Chen L."/>
            <person name="Zhuang W."/>
            <person name="Wang G."/>
        </authorList>
    </citation>
    <scope>NUCLEOTIDE SEQUENCE [LARGE SCALE GENOMIC DNA]</scope>
    <source>
        <strain evidence="3">17621</strain>
    </source>
</reference>
<dbReference type="AlphaFoldDB" id="A0A1V9EIZ2"/>
<feature type="transmembrane region" description="Helical" evidence="1">
    <location>
        <begin position="104"/>
        <end position="122"/>
    </location>
</feature>
<sequence>MFKRLLLLGLISGVLAAVASLIYQKVYFTTNEIDFTGTIKPVTVFLICILGGLLASTGYGILTKWLPRYGEIIFNLVLTIVSFVTILGPIAYKFPLEFESPEFFPGLAIPMHFFPALGWYTLKPLFIKK</sequence>
<keyword evidence="1" id="KW-0812">Transmembrane</keyword>
<gene>
    <name evidence="2" type="ORF">A4H97_31640</name>
</gene>
<feature type="transmembrane region" description="Helical" evidence="1">
    <location>
        <begin position="44"/>
        <end position="62"/>
    </location>
</feature>
<proteinExistence type="predicted"/>
<name>A0A1V9EIZ2_9BACT</name>
<keyword evidence="3" id="KW-1185">Reference proteome</keyword>